<feature type="compositionally biased region" description="Polar residues" evidence="1">
    <location>
        <begin position="69"/>
        <end position="84"/>
    </location>
</feature>
<geneLocation type="plasmid" evidence="3">
    <name>pKLU-NDM1</name>
</geneLocation>
<protein>
    <submittedName>
        <fullName evidence="4">Type-F conjugative transfer system secretin TraK</fullName>
    </submittedName>
</protein>
<evidence type="ECO:0000313" key="4">
    <source>
        <dbReference type="EMBL" id="MDW3777307.1"/>
    </source>
</evidence>
<dbReference type="AlphaFoldDB" id="A0AAW9C8X6"/>
<evidence type="ECO:0000256" key="1">
    <source>
        <dbReference type="SAM" id="MobiDB-lite"/>
    </source>
</evidence>
<comment type="caution">
    <text evidence="4">The sequence shown here is derived from an EMBL/GenBank/DDBJ whole genome shotgun (WGS) entry which is preliminary data.</text>
</comment>
<feature type="compositionally biased region" description="Low complexity" evidence="1">
    <location>
        <begin position="87"/>
        <end position="101"/>
    </location>
</feature>
<feature type="chain" id="PRO_5043297493" evidence="2">
    <location>
        <begin position="29"/>
        <end position="392"/>
    </location>
</feature>
<keyword evidence="3" id="KW-0614">Plasmid</keyword>
<evidence type="ECO:0000313" key="3">
    <source>
        <dbReference type="EMBL" id="MDW3775434.1"/>
    </source>
</evidence>
<reference evidence="4" key="1">
    <citation type="journal article" date="2023" name="J Glob Antimicrob Resist">
        <title>Emergence of NDM-1 and KPC-3 carbapenemases in Kluyvera cryocrescens: Investigating genetic heterogeneity and acquisition routes of blaNDM-1 in Enterobacterales species in Portugal.</title>
        <authorList>
            <person name="Loiodice M."/>
            <person name="Ribeiro M."/>
            <person name="Peixe L."/>
            <person name="Novais A."/>
        </authorList>
    </citation>
    <scope>NUCLEOTIDE SEQUENCE</scope>
    <source>
        <strain evidence="4">K629</strain>
        <plasmid evidence="3">pKLU-NDM1</plasmid>
    </source>
</reference>
<feature type="signal peptide" evidence="2">
    <location>
        <begin position="1"/>
        <end position="28"/>
    </location>
</feature>
<evidence type="ECO:0000256" key="2">
    <source>
        <dbReference type="SAM" id="SignalP"/>
    </source>
</evidence>
<keyword evidence="2" id="KW-0732">Signal</keyword>
<accession>A0AAW9C8X6</accession>
<name>A0AAW9C8X6_KLUCR</name>
<organism evidence="4 5">
    <name type="scientific">Kluyvera cryocrescens</name>
    <name type="common">Kluyvera citrophila</name>
    <dbReference type="NCBI Taxonomy" id="580"/>
    <lineage>
        <taxon>Bacteria</taxon>
        <taxon>Pseudomonadati</taxon>
        <taxon>Pseudomonadota</taxon>
        <taxon>Gammaproteobacteria</taxon>
        <taxon>Enterobacterales</taxon>
        <taxon>Enterobacteriaceae</taxon>
        <taxon>Kluyvera</taxon>
    </lineage>
</organism>
<feature type="region of interest" description="Disordered" evidence="1">
    <location>
        <begin position="69"/>
        <end position="101"/>
    </location>
</feature>
<dbReference type="EMBL" id="JAUEQX010000008">
    <property type="protein sequence ID" value="MDW3777307.1"/>
    <property type="molecule type" value="Genomic_DNA"/>
</dbReference>
<dbReference type="Proteomes" id="UP001276300">
    <property type="component" value="Unassembled WGS sequence"/>
</dbReference>
<sequence>MKQKPNNMKRKLIGLLITLNVLAPAVHADETFNIPASAVNTQAFDEPPDSSEAMNIVTNAVKQVPGTVTSTNAIQPPINTNRPTTKLPAAPGLSPASASSPAVRSMTDTLMNNAPAEGPGQKAVNEAKKRYQPMQNVTVPPGGNIVLPVSLGLQNRIQTTFKNVSVSTTAPPEDTTIYVDGGSVFITTEKDAPVGIMLSEEGVPASTYNLTLIPIDVPGAMIHVQTQLTQNMAIERDRHIAENTNKELLEQAQSGELDEKSIAQDDRKQRIIDILYPVANGEVPTGFALQLDKLSVIPTKERTPCSFNFYAKLGQRLVGARELVDVILVQNNLTYPSVIDDQKCITPGVIATAIFDKAFLQPGEKTELYILRDKLYQERESRVTKRPSLIND</sequence>
<dbReference type="EMBL" id="JAUEQX010000003">
    <property type="protein sequence ID" value="MDW3775434.1"/>
    <property type="molecule type" value="Genomic_DNA"/>
</dbReference>
<proteinExistence type="predicted"/>
<gene>
    <name evidence="3" type="ORF">QWU01_01195</name>
    <name evidence="4" type="ORF">QWU01_10820</name>
</gene>
<evidence type="ECO:0000313" key="5">
    <source>
        <dbReference type="Proteomes" id="UP001276300"/>
    </source>
</evidence>